<proteinExistence type="predicted"/>
<evidence type="ECO:0000259" key="1">
    <source>
        <dbReference type="Pfam" id="PF04168"/>
    </source>
</evidence>
<protein>
    <submittedName>
        <fullName evidence="2">Alpha-E domain-containing protein</fullName>
    </submittedName>
</protein>
<dbReference type="PANTHER" id="PTHR34595:SF7">
    <property type="entry name" value="SLL1039 PROTEIN"/>
    <property type="match status" value="1"/>
</dbReference>
<reference evidence="2 3" key="1">
    <citation type="submission" date="2024-07" db="EMBL/GenBank/DDBJ databases">
        <title>Draft Genome Sequence of Ferrimicrobium acidiphilum Strain YE2023, Isolated from a Pulp of Bioleach Reactor.</title>
        <authorList>
            <person name="Elkina Y.A."/>
            <person name="Bulaeva A.G."/>
            <person name="Beletsky A.V."/>
            <person name="Mardanov A.V."/>
        </authorList>
    </citation>
    <scope>NUCLEOTIDE SEQUENCE [LARGE SCALE GENOMIC DNA]</scope>
    <source>
        <strain evidence="2 3">YE2023</strain>
    </source>
</reference>
<evidence type="ECO:0000313" key="2">
    <source>
        <dbReference type="EMBL" id="MEX6429790.1"/>
    </source>
</evidence>
<dbReference type="RefSeq" id="WP_369084517.1">
    <property type="nucleotide sequence ID" value="NZ_JBFSHR010000025.1"/>
</dbReference>
<organism evidence="2 3">
    <name type="scientific">Ferrimicrobium acidiphilum</name>
    <dbReference type="NCBI Taxonomy" id="121039"/>
    <lineage>
        <taxon>Bacteria</taxon>
        <taxon>Bacillati</taxon>
        <taxon>Actinomycetota</taxon>
        <taxon>Acidimicrobiia</taxon>
        <taxon>Acidimicrobiales</taxon>
        <taxon>Acidimicrobiaceae</taxon>
        <taxon>Ferrimicrobium</taxon>
    </lineage>
</organism>
<name>A0ABV3Y309_9ACTN</name>
<dbReference type="Pfam" id="PF04168">
    <property type="entry name" value="Alpha-E"/>
    <property type="match status" value="1"/>
</dbReference>
<comment type="caution">
    <text evidence="2">The sequence shown here is derived from an EMBL/GenBank/DDBJ whole genome shotgun (WGS) entry which is preliminary data.</text>
</comment>
<evidence type="ECO:0000313" key="3">
    <source>
        <dbReference type="Proteomes" id="UP001560267"/>
    </source>
</evidence>
<gene>
    <name evidence="2" type="ORF">AB6A68_08055</name>
</gene>
<dbReference type="EMBL" id="JBFSHR010000025">
    <property type="protein sequence ID" value="MEX6429790.1"/>
    <property type="molecule type" value="Genomic_DNA"/>
</dbReference>
<dbReference type="PANTHER" id="PTHR34595">
    <property type="entry name" value="BLR5612 PROTEIN"/>
    <property type="match status" value="1"/>
</dbReference>
<dbReference type="Proteomes" id="UP001560267">
    <property type="component" value="Unassembled WGS sequence"/>
</dbReference>
<accession>A0ABV3Y309</accession>
<dbReference type="InterPro" id="IPR007296">
    <property type="entry name" value="DUF403"/>
</dbReference>
<keyword evidence="3" id="KW-1185">Reference proteome</keyword>
<dbReference type="InterPro" id="IPR051680">
    <property type="entry name" value="ATP-dep_Glu-Cys_Ligase-2"/>
</dbReference>
<feature type="domain" description="DUF403" evidence="1">
    <location>
        <begin position="1"/>
        <end position="298"/>
    </location>
</feature>
<sequence>MLVRIAESLFWLGRYLERADDTARILEVHLNHELESGSVSPRSAFLATLGFDDFSNGVDVDSGTLFATLGFSLEHPNSIASSIVAAHKNAGGLRELLPSEVYEAINISDRLLVKMPRNTRSLSEFFRYVRLAHERVAITVGLLTESFPRDEGWQFLQLGIFIERVDMTLRLLKFRLVFAPESQDWATTLKYCSAYEFYIRTYHGQVEPDCVLEFLLVDRLFPRSVQFGLLSAEHCLEQIAPETHRSAPPGPAQRALGQARATISFLTRQDLTTRIEALLEELSLSCSLASDAITQRYFGQTRSQLWQREAGGMTVSRDW</sequence>